<feature type="compositionally biased region" description="Basic residues" evidence="1">
    <location>
        <begin position="29"/>
        <end position="40"/>
    </location>
</feature>
<proteinExistence type="predicted"/>
<dbReference type="AlphaFoldDB" id="A0A9P0E4W0"/>
<organism evidence="2 3">
    <name type="scientific">Nezara viridula</name>
    <name type="common">Southern green stink bug</name>
    <name type="synonym">Cimex viridulus</name>
    <dbReference type="NCBI Taxonomy" id="85310"/>
    <lineage>
        <taxon>Eukaryota</taxon>
        <taxon>Metazoa</taxon>
        <taxon>Ecdysozoa</taxon>
        <taxon>Arthropoda</taxon>
        <taxon>Hexapoda</taxon>
        <taxon>Insecta</taxon>
        <taxon>Pterygota</taxon>
        <taxon>Neoptera</taxon>
        <taxon>Paraneoptera</taxon>
        <taxon>Hemiptera</taxon>
        <taxon>Heteroptera</taxon>
        <taxon>Panheteroptera</taxon>
        <taxon>Pentatomomorpha</taxon>
        <taxon>Pentatomoidea</taxon>
        <taxon>Pentatomidae</taxon>
        <taxon>Pentatominae</taxon>
        <taxon>Nezara</taxon>
    </lineage>
</organism>
<evidence type="ECO:0000256" key="1">
    <source>
        <dbReference type="SAM" id="MobiDB-lite"/>
    </source>
</evidence>
<evidence type="ECO:0000313" key="3">
    <source>
        <dbReference type="Proteomes" id="UP001152798"/>
    </source>
</evidence>
<accession>A0A9P0E4W0</accession>
<gene>
    <name evidence="2" type="ORF">NEZAVI_LOCUS3213</name>
</gene>
<feature type="compositionally biased region" description="Basic and acidic residues" evidence="1">
    <location>
        <begin position="1"/>
        <end position="11"/>
    </location>
</feature>
<sequence>MFEQKRTDGRRLLKRNAIPTIFSHTPEKKSRKSPKKRSPVKKTFVAGCGFSIKEETESILMDKGNVSIKEEMEEETESVFIDKCGVSIKEEIESFIMDKGNVSIKEEIEEETESVSIDKCGVSIKEETESVRKCLFFYYLNY</sequence>
<dbReference type="Proteomes" id="UP001152798">
    <property type="component" value="Chromosome 1"/>
</dbReference>
<protein>
    <submittedName>
        <fullName evidence="2">Uncharacterized protein</fullName>
    </submittedName>
</protein>
<feature type="region of interest" description="Disordered" evidence="1">
    <location>
        <begin position="1"/>
        <end position="40"/>
    </location>
</feature>
<name>A0A9P0E4W0_NEZVI</name>
<keyword evidence="3" id="KW-1185">Reference proteome</keyword>
<reference evidence="2" key="1">
    <citation type="submission" date="2022-01" db="EMBL/GenBank/DDBJ databases">
        <authorList>
            <person name="King R."/>
        </authorList>
    </citation>
    <scope>NUCLEOTIDE SEQUENCE</scope>
</reference>
<evidence type="ECO:0000313" key="2">
    <source>
        <dbReference type="EMBL" id="CAH1392377.1"/>
    </source>
</evidence>
<dbReference type="EMBL" id="OV725077">
    <property type="protein sequence ID" value="CAH1392377.1"/>
    <property type="molecule type" value="Genomic_DNA"/>
</dbReference>